<gene>
    <name evidence="1" type="ORF">DBZ45_09055</name>
</gene>
<comment type="caution">
    <text evidence="1">The sequence shown here is derived from an EMBL/GenBank/DDBJ whole genome shotgun (WGS) entry which is preliminary data.</text>
</comment>
<dbReference type="Proteomes" id="UP000249166">
    <property type="component" value="Unassembled WGS sequence"/>
</dbReference>
<organism evidence="1 2">
    <name type="scientific">Arthrobacter globiformis</name>
    <dbReference type="NCBI Taxonomy" id="1665"/>
    <lineage>
        <taxon>Bacteria</taxon>
        <taxon>Bacillati</taxon>
        <taxon>Actinomycetota</taxon>
        <taxon>Actinomycetes</taxon>
        <taxon>Micrococcales</taxon>
        <taxon>Micrococcaceae</taxon>
        <taxon>Arthrobacter</taxon>
    </lineage>
</organism>
<proteinExistence type="predicted"/>
<protein>
    <recommendedName>
        <fullName evidence="3">ImmA/IrrE family metallo-endopeptidase</fullName>
    </recommendedName>
</protein>
<evidence type="ECO:0008006" key="3">
    <source>
        <dbReference type="Google" id="ProtNLM"/>
    </source>
</evidence>
<name>A0A328HGR3_ARTGO</name>
<evidence type="ECO:0000313" key="2">
    <source>
        <dbReference type="Proteomes" id="UP000249166"/>
    </source>
</evidence>
<sequence length="160" mass="18081">MNYRDARKIARRAEHGFGLPDDATLLYIQNKLEVQRGRPIIVDELPGMCGSELCGVWLICADRDIVLHATVKSSWHRQQIILHEFSHMILQHDLAEPSEDLVTAFLPDLGVEVLRALGRRSYTDDAEFTAEALADQLAMRIINSEVSSLPEPLAFRRVFG</sequence>
<dbReference type="EMBL" id="QLNP01000067">
    <property type="protein sequence ID" value="RAM37737.1"/>
    <property type="molecule type" value="Genomic_DNA"/>
</dbReference>
<evidence type="ECO:0000313" key="1">
    <source>
        <dbReference type="EMBL" id="RAM37737.1"/>
    </source>
</evidence>
<dbReference type="AlphaFoldDB" id="A0A328HGR3"/>
<reference evidence="1 2" key="1">
    <citation type="submission" date="2018-04" db="EMBL/GenBank/DDBJ databases">
        <title>Bacteria isolated from cave deposits of Manipur.</title>
        <authorList>
            <person name="Sahoo D."/>
            <person name="Sarangthem I."/>
            <person name="Nandeibam J."/>
        </authorList>
    </citation>
    <scope>NUCLEOTIDE SEQUENCE [LARGE SCALE GENOMIC DNA]</scope>
    <source>
        <strain evidence="2">mrc11</strain>
    </source>
</reference>
<accession>A0A328HGR3</accession>